<dbReference type="Proteomes" id="UP000016985">
    <property type="component" value="Unassembled WGS sequence"/>
</dbReference>
<organism evidence="1 2">
    <name type="scientific">Streptococcus constellatus subsp. pharyngis SK1060 = CCUG 46377</name>
    <dbReference type="NCBI Taxonomy" id="1035184"/>
    <lineage>
        <taxon>Bacteria</taxon>
        <taxon>Bacillati</taxon>
        <taxon>Bacillota</taxon>
        <taxon>Bacilli</taxon>
        <taxon>Lactobacillales</taxon>
        <taxon>Streptococcaceae</taxon>
        <taxon>Streptococcus</taxon>
        <taxon>Streptococcus anginosus group</taxon>
    </lineage>
</organism>
<sequence>MIGTDNDNFTHRAIPTLILIYRLIITSRVNVYNIFVHKTEKYYISYQFNRTFHE</sequence>
<protein>
    <submittedName>
        <fullName evidence="1">Uncharacterized protein</fullName>
    </submittedName>
</protein>
<evidence type="ECO:0000313" key="1">
    <source>
        <dbReference type="EMBL" id="GAD44532.1"/>
    </source>
</evidence>
<gene>
    <name evidence="1" type="ORF">ANG5_1060</name>
</gene>
<dbReference type="AlphaFoldDB" id="U2YC84"/>
<evidence type="ECO:0000313" key="2">
    <source>
        <dbReference type="Proteomes" id="UP000016985"/>
    </source>
</evidence>
<reference evidence="1 2" key="1">
    <citation type="submission" date="2013-09" db="EMBL/GenBank/DDBJ databases">
        <title>Genome Sequences of seven clinical isolates and type strains of anginosus group streptococci.</title>
        <authorList>
            <person name="Maruyama F."/>
            <person name="Sakurai A."/>
            <person name="Ogura Y."/>
            <person name="Homma H."/>
            <person name="Takahashi N."/>
            <person name="Ohtsubo Y."/>
            <person name="Hoshino T."/>
            <person name="Okahashi N."/>
            <person name="Nakagawa I."/>
            <person name="Kimura S."/>
            <person name="Fujiwara T."/>
            <person name="Hayashi T."/>
            <person name="Shintani S."/>
        </authorList>
    </citation>
    <scope>NUCLEOTIDE SEQUENCE [LARGE SCALE GENOMIC DNA]</scope>
    <source>
        <strain evidence="2">CCUG46377</strain>
    </source>
</reference>
<proteinExistence type="predicted"/>
<dbReference type="EMBL" id="BASX01000007">
    <property type="protein sequence ID" value="GAD44532.1"/>
    <property type="molecule type" value="Genomic_DNA"/>
</dbReference>
<accession>U2YC84</accession>
<comment type="caution">
    <text evidence="1">The sequence shown here is derived from an EMBL/GenBank/DDBJ whole genome shotgun (WGS) entry which is preliminary data.</text>
</comment>
<keyword evidence="2" id="KW-1185">Reference proteome</keyword>
<name>U2YC84_STRCV</name>